<evidence type="ECO:0000313" key="16">
    <source>
        <dbReference type="EMBL" id="GAF45540.1"/>
    </source>
</evidence>
<proteinExistence type="inferred from homology"/>
<comment type="catalytic activity">
    <reaction evidence="9">
        <text>3-bromo-4,5-dihydroxybenzoate + bromide + NADPH + O2 + 3 H(+) = 3,5-dibromobenzene-1,2-diol + CO2 + NADP(+) + 2 H2O</text>
        <dbReference type="Rhea" id="RHEA:56376"/>
        <dbReference type="ChEBI" id="CHEBI:15377"/>
        <dbReference type="ChEBI" id="CHEBI:15378"/>
        <dbReference type="ChEBI" id="CHEBI:15379"/>
        <dbReference type="ChEBI" id="CHEBI:15858"/>
        <dbReference type="ChEBI" id="CHEBI:16526"/>
        <dbReference type="ChEBI" id="CHEBI:57783"/>
        <dbReference type="ChEBI" id="CHEBI:58349"/>
        <dbReference type="ChEBI" id="CHEBI:140211"/>
        <dbReference type="ChEBI" id="CHEBI:140214"/>
    </reaction>
    <physiologicalReaction direction="left-to-right" evidence="9">
        <dbReference type="Rhea" id="RHEA:56377"/>
    </physiologicalReaction>
</comment>
<evidence type="ECO:0000256" key="1">
    <source>
        <dbReference type="ARBA" id="ARBA00001974"/>
    </source>
</evidence>
<dbReference type="Pfam" id="PF00743">
    <property type="entry name" value="FMO-like"/>
    <property type="match status" value="1"/>
</dbReference>
<evidence type="ECO:0000256" key="6">
    <source>
        <dbReference type="ARBA" id="ARBA00022857"/>
    </source>
</evidence>
<comment type="catalytic activity">
    <reaction evidence="8">
        <text>3-bromo-4-hydroxybenzoate + bromide + NADPH + O2 + 3 H(+) = 2,4-dibromophenol + CO2 + NADP(+) + 2 H2O</text>
        <dbReference type="Rhea" id="RHEA:56356"/>
        <dbReference type="ChEBI" id="CHEBI:15377"/>
        <dbReference type="ChEBI" id="CHEBI:15378"/>
        <dbReference type="ChEBI" id="CHEBI:15379"/>
        <dbReference type="ChEBI" id="CHEBI:15858"/>
        <dbReference type="ChEBI" id="CHEBI:16526"/>
        <dbReference type="ChEBI" id="CHEBI:34238"/>
        <dbReference type="ChEBI" id="CHEBI:57783"/>
        <dbReference type="ChEBI" id="CHEBI:58349"/>
        <dbReference type="ChEBI" id="CHEBI:140203"/>
    </reaction>
    <physiologicalReaction direction="left-to-right" evidence="8">
        <dbReference type="Rhea" id="RHEA:56357"/>
    </physiologicalReaction>
</comment>
<dbReference type="OrthoDB" id="5168853at2"/>
<dbReference type="RefSeq" id="WP_037232117.1">
    <property type="nucleotide sequence ID" value="NZ_BAWF01000022.1"/>
</dbReference>
<evidence type="ECO:0000256" key="9">
    <source>
        <dbReference type="ARBA" id="ARBA00050583"/>
    </source>
</evidence>
<dbReference type="InterPro" id="IPR020946">
    <property type="entry name" value="Flavin_mOase-like"/>
</dbReference>
<dbReference type="Gene3D" id="3.50.50.60">
    <property type="entry name" value="FAD/NAD(P)-binding domain"/>
    <property type="match status" value="1"/>
</dbReference>
<keyword evidence="6" id="KW-0521">NADP</keyword>
<dbReference type="SUPFAM" id="SSF51905">
    <property type="entry name" value="FAD/NAD(P)-binding domain"/>
    <property type="match status" value="2"/>
</dbReference>
<evidence type="ECO:0000256" key="15">
    <source>
        <dbReference type="ARBA" id="ARBA00069832"/>
    </source>
</evidence>
<keyword evidence="4" id="KW-0285">Flavoprotein</keyword>
<dbReference type="AlphaFoldDB" id="X0R3T3"/>
<comment type="catalytic activity">
    <reaction evidence="11">
        <text>3,4-dihydroxybenzoate + bromide + NADPH + O2 + 2 H(+) = 3-bromo-4,5-dihydroxybenzoate + NADP(+) + 2 H2O</text>
        <dbReference type="Rhea" id="RHEA:56372"/>
        <dbReference type="ChEBI" id="CHEBI:15377"/>
        <dbReference type="ChEBI" id="CHEBI:15378"/>
        <dbReference type="ChEBI" id="CHEBI:15379"/>
        <dbReference type="ChEBI" id="CHEBI:15858"/>
        <dbReference type="ChEBI" id="CHEBI:36241"/>
        <dbReference type="ChEBI" id="CHEBI:57783"/>
        <dbReference type="ChEBI" id="CHEBI:58349"/>
        <dbReference type="ChEBI" id="CHEBI:140211"/>
    </reaction>
    <physiologicalReaction direction="left-to-right" evidence="11">
        <dbReference type="Rhea" id="RHEA:56373"/>
    </physiologicalReaction>
</comment>
<dbReference type="InterPro" id="IPR050346">
    <property type="entry name" value="FMO-like"/>
</dbReference>
<gene>
    <name evidence="16" type="ORF">RW1_022_01200</name>
</gene>
<evidence type="ECO:0000256" key="14">
    <source>
        <dbReference type="ARBA" id="ARBA00066870"/>
    </source>
</evidence>
<dbReference type="PIRSF" id="PIRSF000332">
    <property type="entry name" value="FMO"/>
    <property type="match status" value="1"/>
</dbReference>
<dbReference type="PRINTS" id="PR00370">
    <property type="entry name" value="FMOXYGENASE"/>
</dbReference>
<evidence type="ECO:0000256" key="4">
    <source>
        <dbReference type="ARBA" id="ARBA00022630"/>
    </source>
</evidence>
<dbReference type="GO" id="GO:0050661">
    <property type="term" value="F:NADP binding"/>
    <property type="evidence" value="ECO:0007669"/>
    <property type="project" value="InterPro"/>
</dbReference>
<comment type="cofactor">
    <cofactor evidence="1">
        <name>FAD</name>
        <dbReference type="ChEBI" id="CHEBI:57692"/>
    </cofactor>
</comment>
<evidence type="ECO:0000256" key="7">
    <source>
        <dbReference type="ARBA" id="ARBA00023002"/>
    </source>
</evidence>
<comment type="caution">
    <text evidence="16">The sequence shown here is derived from an EMBL/GenBank/DDBJ whole genome shotgun (WGS) entry which is preliminary data.</text>
</comment>
<evidence type="ECO:0000256" key="12">
    <source>
        <dbReference type="ARBA" id="ARBA00052183"/>
    </source>
</evidence>
<protein>
    <recommendedName>
        <fullName evidence="15">4-hydroxybenzoate brominase (decarboxylating)</fullName>
        <ecNumber evidence="14">1.14.19.55</ecNumber>
    </recommendedName>
</protein>
<sequence>MRHSGNGRVAIIGAGVSGIAALRQCRQGGIDAIALEATDVLGGLWVYSDEPGRTTAYKSLHAKGTRVTFPYPDMPMSADTNLFPSWADIVKYLNEYVDRHDLRESIRFNSKVERVTPNSTGWQVQFTSGDVEEFSAIIVATGHLNDPRWPEPCPGVFNGEQIHSHSFQNNLSEAGKRTLIVGAGNSAIDIASDISWVTDQTFLSTRRGFHLFPETLFGRPRMNVMDRPLQRLPRPIRQWAVAKLLRMVTGGNEKYGIPQPSHGVLQARATVSDVLLTRINHGHVKVKPGIERFDGDYVCFVDGTREKVDRIIWATGYRVTHTFLDEVALPADDQYVPLYLEIFPPDVQGLYFIGLLQPVGATPPVVFAQAEIVAAHLRGEYKVPRKERMYEAINADAAERRKTFIDSPRHAIEVEVKGYLNRLSQELGNADGKSSRRAKVKTHSWS</sequence>
<dbReference type="Proteomes" id="UP000019491">
    <property type="component" value="Unassembled WGS sequence"/>
</dbReference>
<comment type="catalytic activity">
    <reaction evidence="12">
        <text>3,4-dihydroxybenzoate + 2 bromide + 2 NADPH + 2 O2 + 5 H(+) = 3,5-dibromobenzene-1,2-diol + CO2 + 2 NADP(+) + 4 H2O</text>
        <dbReference type="Rhea" id="RHEA:56368"/>
        <dbReference type="ChEBI" id="CHEBI:15377"/>
        <dbReference type="ChEBI" id="CHEBI:15378"/>
        <dbReference type="ChEBI" id="CHEBI:15379"/>
        <dbReference type="ChEBI" id="CHEBI:15858"/>
        <dbReference type="ChEBI" id="CHEBI:16526"/>
        <dbReference type="ChEBI" id="CHEBI:36241"/>
        <dbReference type="ChEBI" id="CHEBI:57783"/>
        <dbReference type="ChEBI" id="CHEBI:58349"/>
        <dbReference type="ChEBI" id="CHEBI:140214"/>
        <dbReference type="EC" id="1.14.19.55"/>
    </reaction>
    <physiologicalReaction direction="left-to-right" evidence="12">
        <dbReference type="Rhea" id="RHEA:56369"/>
    </physiologicalReaction>
</comment>
<dbReference type="InterPro" id="IPR000960">
    <property type="entry name" value="Flavin_mOase"/>
</dbReference>
<evidence type="ECO:0000256" key="2">
    <source>
        <dbReference type="ARBA" id="ARBA00009183"/>
    </source>
</evidence>
<dbReference type="FunFam" id="3.50.50.60:FF:000023">
    <property type="entry name" value="Dimethylaniline monooxygenase [N-oxide-forming]"/>
    <property type="match status" value="1"/>
</dbReference>
<dbReference type="PANTHER" id="PTHR23023">
    <property type="entry name" value="DIMETHYLANILINE MONOOXYGENASE"/>
    <property type="match status" value="1"/>
</dbReference>
<evidence type="ECO:0000256" key="10">
    <source>
        <dbReference type="ARBA" id="ARBA00051354"/>
    </source>
</evidence>
<accession>X0R3T3</accession>
<keyword evidence="16" id="KW-0503">Monooxygenase</keyword>
<comment type="similarity">
    <text evidence="2">Belongs to the FMO family.</text>
</comment>
<keyword evidence="17" id="KW-1185">Reference proteome</keyword>
<comment type="similarity">
    <text evidence="3">Belongs to the FAD-binding monooxygenase family.</text>
</comment>
<evidence type="ECO:0000256" key="8">
    <source>
        <dbReference type="ARBA" id="ARBA00050194"/>
    </source>
</evidence>
<organism evidence="16 17">
    <name type="scientific">Rhodococcus wratislaviensis NBRC 100605</name>
    <dbReference type="NCBI Taxonomy" id="1219028"/>
    <lineage>
        <taxon>Bacteria</taxon>
        <taxon>Bacillati</taxon>
        <taxon>Actinomycetota</taxon>
        <taxon>Actinomycetes</taxon>
        <taxon>Mycobacteriales</taxon>
        <taxon>Nocardiaceae</taxon>
        <taxon>Rhodococcus</taxon>
    </lineage>
</organism>
<dbReference type="InterPro" id="IPR036188">
    <property type="entry name" value="FAD/NAD-bd_sf"/>
</dbReference>
<evidence type="ECO:0000256" key="11">
    <source>
        <dbReference type="ARBA" id="ARBA00051726"/>
    </source>
</evidence>
<comment type="catalytic activity">
    <reaction evidence="13">
        <text>2 bromide + 4-hydroxybenzoate + 2 NADPH + 2 O2 + 5 H(+) = 2,4-dibromophenol + CO2 + 2 NADP(+) + 4 H2O</text>
        <dbReference type="Rhea" id="RHEA:56348"/>
        <dbReference type="ChEBI" id="CHEBI:15377"/>
        <dbReference type="ChEBI" id="CHEBI:15378"/>
        <dbReference type="ChEBI" id="CHEBI:15379"/>
        <dbReference type="ChEBI" id="CHEBI:15858"/>
        <dbReference type="ChEBI" id="CHEBI:16526"/>
        <dbReference type="ChEBI" id="CHEBI:17879"/>
        <dbReference type="ChEBI" id="CHEBI:34238"/>
        <dbReference type="ChEBI" id="CHEBI:57783"/>
        <dbReference type="ChEBI" id="CHEBI:58349"/>
        <dbReference type="EC" id="1.14.19.55"/>
    </reaction>
    <physiologicalReaction direction="left-to-right" evidence="13">
        <dbReference type="Rhea" id="RHEA:56349"/>
    </physiologicalReaction>
</comment>
<dbReference type="GO" id="GO:0004499">
    <property type="term" value="F:N,N-dimethylaniline monooxygenase activity"/>
    <property type="evidence" value="ECO:0007669"/>
    <property type="project" value="InterPro"/>
</dbReference>
<keyword evidence="5" id="KW-0274">FAD</keyword>
<evidence type="ECO:0000256" key="5">
    <source>
        <dbReference type="ARBA" id="ARBA00022827"/>
    </source>
</evidence>
<dbReference type="GO" id="GO:0050660">
    <property type="term" value="F:flavin adenine dinucleotide binding"/>
    <property type="evidence" value="ECO:0007669"/>
    <property type="project" value="InterPro"/>
</dbReference>
<keyword evidence="7" id="KW-0560">Oxidoreductase</keyword>
<evidence type="ECO:0000256" key="13">
    <source>
        <dbReference type="ARBA" id="ARBA00052260"/>
    </source>
</evidence>
<comment type="catalytic activity">
    <reaction evidence="10">
        <text>bromide + 4-hydroxybenzoate + NADPH + O2 + 2 H(+) = 3-bromo-4-hydroxybenzoate + NADP(+) + 2 H2O</text>
        <dbReference type="Rhea" id="RHEA:56352"/>
        <dbReference type="ChEBI" id="CHEBI:15377"/>
        <dbReference type="ChEBI" id="CHEBI:15378"/>
        <dbReference type="ChEBI" id="CHEBI:15379"/>
        <dbReference type="ChEBI" id="CHEBI:15858"/>
        <dbReference type="ChEBI" id="CHEBI:17879"/>
        <dbReference type="ChEBI" id="CHEBI:57783"/>
        <dbReference type="ChEBI" id="CHEBI:58349"/>
        <dbReference type="ChEBI" id="CHEBI:140203"/>
    </reaction>
    <physiologicalReaction direction="left-to-right" evidence="10">
        <dbReference type="Rhea" id="RHEA:56353"/>
    </physiologicalReaction>
</comment>
<reference evidence="16 17" key="1">
    <citation type="submission" date="2014-02" db="EMBL/GenBank/DDBJ databases">
        <title>Whole genome shotgun sequence of Rhodococcus wratislaviensis NBRC 100605.</title>
        <authorList>
            <person name="Hosoyama A."/>
            <person name="Tsuchikane K."/>
            <person name="Yoshida I."/>
            <person name="Ohji S."/>
            <person name="Ichikawa N."/>
            <person name="Yamazoe A."/>
            <person name="Fujita N."/>
        </authorList>
    </citation>
    <scope>NUCLEOTIDE SEQUENCE [LARGE SCALE GENOMIC DNA]</scope>
    <source>
        <strain evidence="16 17">NBRC 100605</strain>
    </source>
</reference>
<dbReference type="EC" id="1.14.19.55" evidence="14"/>
<name>X0R3T3_RHOWR</name>
<evidence type="ECO:0000313" key="17">
    <source>
        <dbReference type="Proteomes" id="UP000019491"/>
    </source>
</evidence>
<evidence type="ECO:0000256" key="3">
    <source>
        <dbReference type="ARBA" id="ARBA00010139"/>
    </source>
</evidence>
<dbReference type="EMBL" id="BAWF01000022">
    <property type="protein sequence ID" value="GAF45540.1"/>
    <property type="molecule type" value="Genomic_DNA"/>
</dbReference>